<name>A0ACC4DF15_PURLI</name>
<accession>A0ACC4DF15</accession>
<dbReference type="Proteomes" id="UP001638806">
    <property type="component" value="Unassembled WGS sequence"/>
</dbReference>
<protein>
    <submittedName>
        <fullName evidence="1">Uncharacterized protein</fullName>
    </submittedName>
</protein>
<reference evidence="1" key="1">
    <citation type="submission" date="2024-12" db="EMBL/GenBank/DDBJ databases">
        <title>Comparative genomics and development of molecular markers within Purpureocillium lilacinum and among Purpureocillium species.</title>
        <authorList>
            <person name="Yeh Z.-Y."/>
            <person name="Ni N.-T."/>
            <person name="Lo P.-H."/>
            <person name="Mushyakhwo K."/>
            <person name="Lin C.-F."/>
            <person name="Nai Y.-S."/>
        </authorList>
    </citation>
    <scope>NUCLEOTIDE SEQUENCE</scope>
    <source>
        <strain evidence="1">NCHU-NPUST-175</strain>
    </source>
</reference>
<dbReference type="EMBL" id="JBGNUJ010000010">
    <property type="protein sequence ID" value="KAL3954688.1"/>
    <property type="molecule type" value="Genomic_DNA"/>
</dbReference>
<keyword evidence="2" id="KW-1185">Reference proteome</keyword>
<organism evidence="1 2">
    <name type="scientific">Purpureocillium lilacinum</name>
    <name type="common">Paecilomyces lilacinus</name>
    <dbReference type="NCBI Taxonomy" id="33203"/>
    <lineage>
        <taxon>Eukaryota</taxon>
        <taxon>Fungi</taxon>
        <taxon>Dikarya</taxon>
        <taxon>Ascomycota</taxon>
        <taxon>Pezizomycotina</taxon>
        <taxon>Sordariomycetes</taxon>
        <taxon>Hypocreomycetidae</taxon>
        <taxon>Hypocreales</taxon>
        <taxon>Ophiocordycipitaceae</taxon>
        <taxon>Purpureocillium</taxon>
    </lineage>
</organism>
<evidence type="ECO:0000313" key="1">
    <source>
        <dbReference type="EMBL" id="KAL3954688.1"/>
    </source>
</evidence>
<gene>
    <name evidence="1" type="ORF">ACCO45_010251</name>
</gene>
<evidence type="ECO:0000313" key="2">
    <source>
        <dbReference type="Proteomes" id="UP001638806"/>
    </source>
</evidence>
<proteinExistence type="predicted"/>
<sequence length="138" mass="14238">MQWKLCNTLAVLEACGAAPPGAEGSPPQVPTLTAQDPSCPYLGSVAERRQKSTPPGMNVNLGTLRVREAVTAGPPLSRTADSAPTLGAADMADFLSVGPAVGGEMLIVPIAFWQVGLMGSRSMQFHATDVSLTPPRGP</sequence>
<comment type="caution">
    <text evidence="1">The sequence shown here is derived from an EMBL/GenBank/DDBJ whole genome shotgun (WGS) entry which is preliminary data.</text>
</comment>